<comment type="caution">
    <text evidence="4">The sequence shown here is derived from an EMBL/GenBank/DDBJ whole genome shotgun (WGS) entry which is preliminary data.</text>
</comment>
<keyword evidence="5" id="KW-1185">Reference proteome</keyword>
<feature type="compositionally biased region" description="Basic and acidic residues" evidence="2">
    <location>
        <begin position="2748"/>
        <end position="2758"/>
    </location>
</feature>
<reference evidence="4 5" key="1">
    <citation type="journal article" date="2017" name="PLoS Biol.">
        <title>The sea cucumber genome provides insights into morphological evolution and visceral regeneration.</title>
        <authorList>
            <person name="Zhang X."/>
            <person name="Sun L."/>
            <person name="Yuan J."/>
            <person name="Sun Y."/>
            <person name="Gao Y."/>
            <person name="Zhang L."/>
            <person name="Li S."/>
            <person name="Dai H."/>
            <person name="Hamel J.F."/>
            <person name="Liu C."/>
            <person name="Yu Y."/>
            <person name="Liu S."/>
            <person name="Lin W."/>
            <person name="Guo K."/>
            <person name="Jin S."/>
            <person name="Xu P."/>
            <person name="Storey K.B."/>
            <person name="Huan P."/>
            <person name="Zhang T."/>
            <person name="Zhou Y."/>
            <person name="Zhang J."/>
            <person name="Lin C."/>
            <person name="Li X."/>
            <person name="Xing L."/>
            <person name="Huo D."/>
            <person name="Sun M."/>
            <person name="Wang L."/>
            <person name="Mercier A."/>
            <person name="Li F."/>
            <person name="Yang H."/>
            <person name="Xiang J."/>
        </authorList>
    </citation>
    <scope>NUCLEOTIDE SEQUENCE [LARGE SCALE GENOMIC DNA]</scope>
    <source>
        <strain evidence="4">Shaxun</strain>
        <tissue evidence="4">Muscle</tissue>
    </source>
</reference>
<dbReference type="InterPro" id="IPR009030">
    <property type="entry name" value="Growth_fac_rcpt_cys_sf"/>
</dbReference>
<name>A0A2G8JZG6_STIJA</name>
<evidence type="ECO:0000313" key="4">
    <source>
        <dbReference type="EMBL" id="PIK41161.1"/>
    </source>
</evidence>
<evidence type="ECO:0000256" key="2">
    <source>
        <dbReference type="SAM" id="MobiDB-lite"/>
    </source>
</evidence>
<dbReference type="PANTHER" id="PTHR47236:SF4">
    <property type="entry name" value="GENE 9195-RELATED"/>
    <property type="match status" value="1"/>
</dbReference>
<keyword evidence="3" id="KW-0472">Membrane</keyword>
<feature type="region of interest" description="Disordered" evidence="2">
    <location>
        <begin position="2958"/>
        <end position="3169"/>
    </location>
</feature>
<protein>
    <submittedName>
        <fullName evidence="4">Uncharacterized protein</fullName>
    </submittedName>
</protein>
<dbReference type="STRING" id="307972.A0A2G8JZG6"/>
<feature type="transmembrane region" description="Helical" evidence="3">
    <location>
        <begin position="1339"/>
        <end position="1363"/>
    </location>
</feature>
<feature type="compositionally biased region" description="Basic and acidic residues" evidence="2">
    <location>
        <begin position="2481"/>
        <end position="2494"/>
    </location>
</feature>
<dbReference type="Proteomes" id="UP000230750">
    <property type="component" value="Unassembled WGS sequence"/>
</dbReference>
<evidence type="ECO:0000256" key="3">
    <source>
        <dbReference type="SAM" id="Phobius"/>
    </source>
</evidence>
<feature type="coiled-coil region" evidence="1">
    <location>
        <begin position="2820"/>
        <end position="2849"/>
    </location>
</feature>
<gene>
    <name evidence="4" type="ORF">BSL78_21985</name>
</gene>
<keyword evidence="1" id="KW-0175">Coiled coil</keyword>
<dbReference type="SUPFAM" id="SSF57184">
    <property type="entry name" value="Growth factor receptor domain"/>
    <property type="match status" value="3"/>
</dbReference>
<feature type="compositionally biased region" description="Basic and acidic residues" evidence="2">
    <location>
        <begin position="2726"/>
        <end position="2742"/>
    </location>
</feature>
<evidence type="ECO:0000256" key="1">
    <source>
        <dbReference type="SAM" id="Coils"/>
    </source>
</evidence>
<accession>A0A2G8JZG6</accession>
<feature type="compositionally biased region" description="Basic and acidic residues" evidence="2">
    <location>
        <begin position="3008"/>
        <end position="3044"/>
    </location>
</feature>
<dbReference type="PANTHER" id="PTHR47236">
    <property type="entry name" value="GENE, 32742-RELATED-RELATED"/>
    <property type="match status" value="1"/>
</dbReference>
<dbReference type="SMART" id="SM01411">
    <property type="entry name" value="Ephrin_rec_like"/>
    <property type="match status" value="14"/>
</dbReference>
<feature type="region of interest" description="Disordered" evidence="2">
    <location>
        <begin position="2726"/>
        <end position="2758"/>
    </location>
</feature>
<keyword evidence="3" id="KW-0812">Transmembrane</keyword>
<feature type="compositionally biased region" description="Basic and acidic residues" evidence="2">
    <location>
        <begin position="3052"/>
        <end position="3102"/>
    </location>
</feature>
<sequence length="3169" mass="352189">MFPIFLLIFDQHSDLQPSTNGGECQPGEYCPLGSPAVIQCTEGYFCNQSGLAAPMAECDPGYYCPTGSSHPRQKDCWVGHYCPMGSTLPTPCSNGTYNPSTNQDQFADCLPCTSGFYCNETGSDTVSGICDAGYYCPEGQVTPTPGDYLCPTGHYCPENSPVPTRCEDGYYQDDIGTDECNLCEPGYFCDNTHAAVSDLSNATCPTGYYCPAGTAMRYYCEGGDDSPTPQICPEGNYCPEGSYKPTPCASGTISSGFGNTNETDCAPCNPGRYCTANSSMLGIDIACEAGYICTGGSDTPRPGDGVIGYECPQGHYCESGATMESECDKGTYAPRLGLGECWPCPEGTSCPEKGMNSTVTCPAGYYCPEGTPDDGVPCPIGTFSNLTGLQYSNECLSCLSGMYCELTGLTWPTGFCDSGYLCISAAETSAPQDGTNEPCPVGHYCEEGAVSAEPCPPGTINPSTRGTSLSSCLPCPPGYYCADPGQDSPAGKCWSRFYCPGWAEITVPEPTGYECPEGFYCLNGTGSPYSCEPGTYQPSSGQSECYTCPAGFYCLYNTSVPEECSPYSYCPQGSWEPTPCPNGTYTEDHVTRLTEADSCQECPTGATNVSVCSPGLVIAYEGAESENECEACPAGYICTLDNVLPVPCTPGYYCEFNSDPIACPNTTYSAEEGASNRSTCEPCPAGYWCNTPAMTDYVVSPCPVGHFCPEAIDAPSLPPGTYRDTQKAGAESDCHICPAGYFCPNDTASYYGIECLEGQFCPEGSWEQRDCQPGYYCNRSMTQQPCPNGNYCPVNSSYPLPCPPGHYCGGDEFCNESMPCPGAIQPRKCPEGYAERDGALRFTFEDTCAICPSGSYGDHPERAYCSVCQAGVVCLEGATTDQPSENASFYNGVNSTNPTRSSGILLPDELLHSYPLHAGTYREYKFGESEDDCLPCPVDHFNHLTGQAGCYHCGAEAYQELTGQSECTCIGVNREFQPSDRKCLCEHGYETLVGREQDCVKHVYEICEEGTSRNQDGDCLTETGWEEFCRNEGCLSPDDYIGYDSTLSLCKCNVDDLQEICDLECRLAQRNRIEMVCDDPPYMRVTYPNDIGTVQVPVGSLSRVINSRNAITGDQCDALDGSTKTIHMTEMSSSGFLGVYDPDATQVVSLLSSNAKGELNITVNSTSTSEPFTADPITATAGGARRRLLFYGNETKLINRKLLSTSDVSGSSFSGVMNPAVCLKYGETMMFYVDNQNYPVYSRENLYNTNEKFDYGGFRELEELQSQIGTSTTLFVYQFVDPGVYVFHLSNNTNRKMYIRVMAENAQCSEDGPYFPPTPRYVVQNGIAVESGILLAPDWLTISLVLALVLVLTILLVVILILFRKYGWNKESYIRPKYRAKTLHHNFDDYASKGSSVHHVKKYNRHLEANRLAAPPVENVQIQGAADVKVREDEFWDYDKQVDLEAFSSSSLYGELSQQSRTVTGELGKQKEEAKSLYQKLFNQSESLKGLWVAKLNLQGKAALASEEDLAAYEAKREQLEMELERRRELGLRLESILKRQTTIMTEDEKAREEHQVAFLSAVYEANRLLNEYADKVAVGGAWRKSLKTLCKTSDVITRVGALVSDLDGEILNEIIRLGAYGFMGPEHGLGGILILPDGTTPADKEDLFGPDGSILYPDLIHQDTTTGLVVPNSESRMLLCGGEDPQTGLQCPILAITIHPQSGVAYPVAGTQTDPVTGLPVPIEVGSVMIDPDSEQPVVIVDVTIDPDSGEVLPLGGMVQPTSQDHTAFFPMVPGEKFTEPMSGKKAPIRGAMLVNNDVLPCSGGEQAVLDAVEIALEQKVRESLRLYLETVTGPDGNNCRHEKNQLESCLKNLEKARKHRHSHHISAAHDVERRMDRASVLAVSGGTPGMYEFAETGQLLPILVGTEMADPGGSGQRVPILGVEKDPESGRLIPLGGTVEDPDGDGLVPITIGKLVVDPATGDLSPTTGVRINPETDTVVPVTISSGGNKKKPPLGAVSLLEDEIVARRGAWRRQRQSEQDLIKMESRLSNKLMLQLEDLDSKTVEDSLASITEAVKSLEESQKREIQRRAEAEEELNNILPLHVVKILTLGDPHERTCEERYHSSHLKYVDTIRKIYSRLELEESKYEERMKELEAVLTNAKYIAGDYDATITGVYGDTTTSESSREIIPLLKQLISMLEKGANFTLSAELIESLGGGGPTSVKVTGPSSTINRTLLQEGVPGGSLQQNGIQLEIPVGKGDVAAKSMASLAASQYNLRSNIKVAETFTSLTDEKEMAAKTISERQMMECVQLERTLRGAEVEETNGVIKSFEEKKEEMLVKMKADLKKKLQETDDEEERQKLVAAFIDQSQKVTAQIEEAKQEQLQKLQKKLAEKRTAAKEKLHKKHLREAAQDGLSETVVPEMLQMTEDENEKLIRLMMLQQAQLLAEMERAYAEEEAEDDPERRAQLDREMEERMRLMNIANLGDVSGKAEEFNVDTSKKNGNMKDRMKQRMNKRRGTDEAQRMADNEKSLAAAMDALKDISDVEQAKNHEKLIEQLMEQTGEPTEEQKAEVQKYLDEVESVQARMKMEQVSQKEKLRQKLGARRKLREEVMVEEAVAEELDHITKKEVLKGEQVGEEAITAVQNRTEDENYKKEKEKLLVKQEKKLADLEVKLQEDLEDAMKELEEETKKSEKVVEAQLDEQKEKLIGQKQQAFEKEMLLKRKQLSEEKYKELLEQHEKEVEKLASSMDKERDRQRQAIADRLNDRRKQKESTLKQKHLVVIEKEQLNARAEREALADNQIKAAELPALEESLEGEEQGTVENTIYKVLRQRHIKEQINQEEQMQKEQEAAQLNARVEMMDKRNQERNELVANQQKEFLELVANSGSMSSADLIEKKEELQRQHKKQLSDFEQSSEIKIDQAANDCLPALEVQQAQQRLALKEKQLRELADAMIQISPEEALAQQYTEAAERAAKEAQRFRENKVKETEEEVKRIKDEKMRRDAERQKKMQQQLENLETELESEKMKEDQREREKLSKLEKQREQQNAERERRLKQDLENAGDNQAMKDKLIKEHEENQRKYDENKEQEHRRNAEKTRARLEARRKRREDQEKSRITGEFQGEGEMDQRRTQDQINLIHRQGASDLNKTNAESWRPETPTDWQLKNEEARQTRSTSRHGCLHL</sequence>
<dbReference type="Gene3D" id="2.10.50.10">
    <property type="entry name" value="Tumor Necrosis Factor Receptor, subunit A, domain 2"/>
    <property type="match status" value="5"/>
</dbReference>
<feature type="region of interest" description="Disordered" evidence="2">
    <location>
        <begin position="2481"/>
        <end position="2508"/>
    </location>
</feature>
<dbReference type="OrthoDB" id="6104470at2759"/>
<evidence type="ECO:0000313" key="5">
    <source>
        <dbReference type="Proteomes" id="UP000230750"/>
    </source>
</evidence>
<proteinExistence type="predicted"/>
<feature type="coiled-coil region" evidence="1">
    <location>
        <begin position="1503"/>
        <end position="1530"/>
    </location>
</feature>
<feature type="coiled-coil region" evidence="1">
    <location>
        <begin position="2315"/>
        <end position="2388"/>
    </location>
</feature>
<keyword evidence="3" id="KW-1133">Transmembrane helix</keyword>
<dbReference type="EMBL" id="MRZV01001045">
    <property type="protein sequence ID" value="PIK41161.1"/>
    <property type="molecule type" value="Genomic_DNA"/>
</dbReference>
<feature type="compositionally biased region" description="Basic and acidic residues" evidence="2">
    <location>
        <begin position="2958"/>
        <end position="2994"/>
    </location>
</feature>
<organism evidence="4 5">
    <name type="scientific">Stichopus japonicus</name>
    <name type="common">Sea cucumber</name>
    <dbReference type="NCBI Taxonomy" id="307972"/>
    <lineage>
        <taxon>Eukaryota</taxon>
        <taxon>Metazoa</taxon>
        <taxon>Echinodermata</taxon>
        <taxon>Eleutherozoa</taxon>
        <taxon>Echinozoa</taxon>
        <taxon>Holothuroidea</taxon>
        <taxon>Aspidochirotacea</taxon>
        <taxon>Aspidochirotida</taxon>
        <taxon>Stichopodidae</taxon>
        <taxon>Apostichopus</taxon>
    </lineage>
</organism>